<protein>
    <recommendedName>
        <fullName evidence="4">Flagellar assembly factor FliW</fullName>
    </recommendedName>
</protein>
<proteinExistence type="inferred from homology"/>
<dbReference type="HAMAP" id="MF_01185">
    <property type="entry name" value="FliW"/>
    <property type="match status" value="1"/>
</dbReference>
<dbReference type="GO" id="GO:0044780">
    <property type="term" value="P:bacterial-type flagellum assembly"/>
    <property type="evidence" value="ECO:0007669"/>
    <property type="project" value="UniProtKB-UniRule"/>
</dbReference>
<keyword evidence="2 4" id="KW-1005">Bacterial flagellum biogenesis</keyword>
<dbReference type="Gene3D" id="2.30.290.10">
    <property type="entry name" value="BH3618-like"/>
    <property type="match status" value="1"/>
</dbReference>
<gene>
    <name evidence="4" type="primary">fliW</name>
    <name evidence="5" type="ORF">EFBL_0512</name>
</gene>
<name>A0A292YH50_9BACL</name>
<sequence>MRITTKFFGEIDISEKCLIHFDKGLPGFPEEKQFVLLSHGEGSPFVILQSTGNLEVAFILISPFTVMPHYEIQITDSVKQELKIQETEDVQVWSIVVLREPISESTVNLKAPVILNTKMNKAQQVILEKGDYSTRHPLVILQSNAEQGAGE</sequence>
<dbReference type="PANTHER" id="PTHR39190:SF1">
    <property type="entry name" value="FLAGELLAR ASSEMBLY FACTOR FLIW"/>
    <property type="match status" value="1"/>
</dbReference>
<dbReference type="Pfam" id="PF02623">
    <property type="entry name" value="FliW"/>
    <property type="match status" value="1"/>
</dbReference>
<comment type="subunit">
    <text evidence="4">Interacts with translational regulator CsrA and flagellin(s).</text>
</comment>
<dbReference type="GO" id="GO:0005737">
    <property type="term" value="C:cytoplasm"/>
    <property type="evidence" value="ECO:0007669"/>
    <property type="project" value="UniProtKB-SubCell"/>
</dbReference>
<comment type="subcellular location">
    <subcellularLocation>
        <location evidence="4">Cytoplasm</location>
    </subcellularLocation>
</comment>
<keyword evidence="5" id="KW-0282">Flagellum</keyword>
<evidence type="ECO:0000313" key="6">
    <source>
        <dbReference type="Proteomes" id="UP000217785"/>
    </source>
</evidence>
<comment type="caution">
    <text evidence="5">The sequence shown here is derived from an EMBL/GenBank/DDBJ whole genome shotgun (WGS) entry which is preliminary data.</text>
</comment>
<evidence type="ECO:0000256" key="2">
    <source>
        <dbReference type="ARBA" id="ARBA00022795"/>
    </source>
</evidence>
<evidence type="ECO:0000256" key="3">
    <source>
        <dbReference type="ARBA" id="ARBA00022845"/>
    </source>
</evidence>
<dbReference type="AlphaFoldDB" id="A0A292YH50"/>
<keyword evidence="6" id="KW-1185">Reference proteome</keyword>
<keyword evidence="5" id="KW-0966">Cell projection</keyword>
<evidence type="ECO:0000256" key="4">
    <source>
        <dbReference type="HAMAP-Rule" id="MF_01185"/>
    </source>
</evidence>
<accession>A0A292YH50</accession>
<dbReference type="InterPro" id="IPR003775">
    <property type="entry name" value="Flagellar_assembly_factor_FliW"/>
</dbReference>
<reference evidence="6" key="1">
    <citation type="submission" date="2017-07" db="EMBL/GenBank/DDBJ databases">
        <title>Draft genome sequence of Effusibacillus lacus strain skLN1.</title>
        <authorList>
            <person name="Watanabe M."/>
            <person name="Kojima H."/>
            <person name="Fukui M."/>
        </authorList>
    </citation>
    <scope>NUCLEOTIDE SEQUENCE [LARGE SCALE GENOMIC DNA]</scope>
    <source>
        <strain evidence="6">skLN1</strain>
    </source>
</reference>
<keyword evidence="3 4" id="KW-0810">Translation regulation</keyword>
<dbReference type="EMBL" id="BDUF01000010">
    <property type="protein sequence ID" value="GAX88898.1"/>
    <property type="molecule type" value="Genomic_DNA"/>
</dbReference>
<dbReference type="NCBIfam" id="NF009793">
    <property type="entry name" value="PRK13285.1-1"/>
    <property type="match status" value="1"/>
</dbReference>
<dbReference type="SUPFAM" id="SSF141457">
    <property type="entry name" value="BH3618-like"/>
    <property type="match status" value="1"/>
</dbReference>
<evidence type="ECO:0000313" key="5">
    <source>
        <dbReference type="EMBL" id="GAX88898.1"/>
    </source>
</evidence>
<dbReference type="InterPro" id="IPR024046">
    <property type="entry name" value="Flagellar_assmbl_FliW_dom_sf"/>
</dbReference>
<organism evidence="5 6">
    <name type="scientific">Effusibacillus lacus</name>
    <dbReference type="NCBI Taxonomy" id="1348429"/>
    <lineage>
        <taxon>Bacteria</taxon>
        <taxon>Bacillati</taxon>
        <taxon>Bacillota</taxon>
        <taxon>Bacilli</taxon>
        <taxon>Bacillales</taxon>
        <taxon>Alicyclobacillaceae</taxon>
        <taxon>Effusibacillus</taxon>
    </lineage>
</organism>
<comment type="similarity">
    <text evidence="4">Belongs to the FliW family.</text>
</comment>
<dbReference type="PANTHER" id="PTHR39190">
    <property type="entry name" value="FLAGELLAR ASSEMBLY FACTOR FLIW"/>
    <property type="match status" value="1"/>
</dbReference>
<keyword evidence="1 4" id="KW-0963">Cytoplasm</keyword>
<evidence type="ECO:0000256" key="1">
    <source>
        <dbReference type="ARBA" id="ARBA00022490"/>
    </source>
</evidence>
<dbReference type="GO" id="GO:0006417">
    <property type="term" value="P:regulation of translation"/>
    <property type="evidence" value="ECO:0007669"/>
    <property type="project" value="UniProtKB-KW"/>
</dbReference>
<dbReference type="Proteomes" id="UP000217785">
    <property type="component" value="Unassembled WGS sequence"/>
</dbReference>
<keyword evidence="5" id="KW-0969">Cilium</keyword>
<comment type="function">
    <text evidence="4">Acts as an anti-CsrA protein, binds CsrA and prevents it from repressing translation of its target genes, one of which is flagellin. Binds to flagellin and participates in the assembly of the flagellum.</text>
</comment>
<keyword evidence="4" id="KW-0143">Chaperone</keyword>